<protein>
    <recommendedName>
        <fullName evidence="1">Flagellar assembly protein T C-terminal domain-containing protein</fullName>
    </recommendedName>
</protein>
<reference evidence="2 3" key="2">
    <citation type="submission" date="2015-01" db="EMBL/GenBank/DDBJ databases">
        <title>Complete genome sequence of Pyrinomonas methylaliphatogenes type strain K22T.</title>
        <authorList>
            <person name="Lee K.C.Y."/>
            <person name="Power J.F."/>
            <person name="Dunfield P.F."/>
            <person name="Morgan X.C."/>
            <person name="Huttenhower C."/>
            <person name="Stott M.B."/>
        </authorList>
    </citation>
    <scope>NUCLEOTIDE SEQUENCE [LARGE SCALE GENOMIC DNA]</scope>
    <source>
        <strain evidence="2 3">K22</strain>
    </source>
</reference>
<dbReference type="OrthoDB" id="128641at2"/>
<dbReference type="InterPro" id="IPR032388">
    <property type="entry name" value="FlgT_C"/>
</dbReference>
<dbReference type="EMBL" id="CBXV010000007">
    <property type="protein sequence ID" value="CDM66237.1"/>
    <property type="molecule type" value="Genomic_DNA"/>
</dbReference>
<reference evidence="2 3" key="1">
    <citation type="submission" date="2013-12" db="EMBL/GenBank/DDBJ databases">
        <authorList>
            <person name="Stott M."/>
        </authorList>
    </citation>
    <scope>NUCLEOTIDE SEQUENCE [LARGE SCALE GENOMIC DNA]</scope>
    <source>
        <strain evidence="2 3">K22</strain>
    </source>
</reference>
<evidence type="ECO:0000313" key="3">
    <source>
        <dbReference type="Proteomes" id="UP000031518"/>
    </source>
</evidence>
<dbReference type="Pfam" id="PF16538">
    <property type="entry name" value="FlgT_C"/>
    <property type="match status" value="1"/>
</dbReference>
<organism evidence="2 3">
    <name type="scientific">Pyrinomonas methylaliphatogenes</name>
    <dbReference type="NCBI Taxonomy" id="454194"/>
    <lineage>
        <taxon>Bacteria</taxon>
        <taxon>Pseudomonadati</taxon>
        <taxon>Acidobacteriota</taxon>
        <taxon>Blastocatellia</taxon>
        <taxon>Blastocatellales</taxon>
        <taxon>Pyrinomonadaceae</taxon>
        <taxon>Pyrinomonas</taxon>
    </lineage>
</organism>
<sequence>MKIIDNLRRYAVSTFFLSGLCFTINAQTAPEASPPKAKESEVYCAGFIEYAPAPYRFEIVGGEQEQERRVYSAGDYVYINAGTAQGIRNGQEFSIIRPRGQFTTKLTKKKGWLGVYTQEVGQLRVVDVKERVSVAVITKSCETILLGDLLRAAYPRPAPDLSAERTFNRFADPSNKKRGRIILARDGQEMISTNQVVFIDLGEEDGLRVGDRLVIYRPVGTGNVTRFRDEEVVPNASGGFESERFRGGKFSNQSQRVKDGNSTGIFGPTVNTPEIKRRRPQLPRKIVGELVVTNVQRRASTGIITQVAQEIITGDYVEVR</sequence>
<keyword evidence="3" id="KW-1185">Reference proteome</keyword>
<dbReference type="AlphaFoldDB" id="A0A0B6WZT8"/>
<name>A0A0B6WZT8_9BACT</name>
<proteinExistence type="predicted"/>
<dbReference type="RefSeq" id="WP_041977225.1">
    <property type="nucleotide sequence ID" value="NZ_CBXV010000007.1"/>
</dbReference>
<gene>
    <name evidence="2" type="ORF">PYK22_02253</name>
</gene>
<accession>A0A0B6WZT8</accession>
<evidence type="ECO:0000313" key="2">
    <source>
        <dbReference type="EMBL" id="CDM66237.1"/>
    </source>
</evidence>
<feature type="domain" description="Flagellar assembly protein T C-terminal" evidence="1">
    <location>
        <begin position="75"/>
        <end position="139"/>
    </location>
</feature>
<evidence type="ECO:0000259" key="1">
    <source>
        <dbReference type="Pfam" id="PF16538"/>
    </source>
</evidence>
<dbReference type="STRING" id="454194.PYK22_02253"/>
<dbReference type="Proteomes" id="UP000031518">
    <property type="component" value="Unassembled WGS sequence"/>
</dbReference>